<evidence type="ECO:0000313" key="4">
    <source>
        <dbReference type="EMBL" id="GLS91138.1"/>
    </source>
</evidence>
<dbReference type="InterPro" id="IPR027385">
    <property type="entry name" value="Beta-barrel_OMP"/>
</dbReference>
<evidence type="ECO:0000313" key="5">
    <source>
        <dbReference type="Proteomes" id="UP001157353"/>
    </source>
</evidence>
<dbReference type="SUPFAM" id="SSF56925">
    <property type="entry name" value="OMPA-like"/>
    <property type="match status" value="1"/>
</dbReference>
<keyword evidence="1" id="KW-0732">Signal</keyword>
<protein>
    <recommendedName>
        <fullName evidence="6">DUF3943 domain-containing protein</fullName>
    </recommendedName>
</protein>
<evidence type="ECO:0000259" key="2">
    <source>
        <dbReference type="Pfam" id="PF13084"/>
    </source>
</evidence>
<feature type="domain" description="DUF3943" evidence="2">
    <location>
        <begin position="115"/>
        <end position="224"/>
    </location>
</feature>
<sequence length="454" mass="51157">MAMIVLSSPITLAEDITDQQPLTEMRIEIYQKHATNSAWEEKEVAPDFYDSPYQVSLFSPQNGEDSDRLLSQTYSIFGLGLGVIAVLAVMPESITNWEKNDLDLINKWTDNVKSGPVWDRDDAILNYVMHPYFGGVYYQSARKSGYRQWDAFIYSTMMSTFFWEYGVEAFAEVPSIQDLVVTPVLGWAYGEWAYTTERDIWLNGGTVLGSESLGNTALFFLDPVDSIGRNFNYLVGKDIIKAGTGYFTFQETPLPYGNEKENQVGLKVSYIFGDDDSPALAGISGKRVVSSRYETRTEDPVDTGIIGLSVGAAWVNLDDEWAKKSALGSQWTLGLYFTPQFSTRLSYTRAIAHSDGVGDNIVYENYGVDGQYYFNSSKDLRPFITAGLGEMIRDEDNDQTRFVVNAGLGLHYKINNNWAIQGDWRSFYSTRTKTNENHLASSIIYRFGKGEWSL</sequence>
<reference evidence="5" key="1">
    <citation type="journal article" date="2019" name="Int. J. Syst. Evol. Microbiol.">
        <title>The Global Catalogue of Microorganisms (GCM) 10K type strain sequencing project: providing services to taxonomists for standard genome sequencing and annotation.</title>
        <authorList>
            <consortium name="The Broad Institute Genomics Platform"/>
            <consortium name="The Broad Institute Genome Sequencing Center for Infectious Disease"/>
            <person name="Wu L."/>
            <person name="Ma J."/>
        </authorList>
    </citation>
    <scope>NUCLEOTIDE SEQUENCE [LARGE SCALE GENOMIC DNA]</scope>
    <source>
        <strain evidence="5">NBRC 103166</strain>
    </source>
</reference>
<dbReference type="Gene3D" id="2.40.160.20">
    <property type="match status" value="1"/>
</dbReference>
<feature type="domain" description="Outer membrane protein beta-barrel" evidence="3">
    <location>
        <begin position="306"/>
        <end position="436"/>
    </location>
</feature>
<dbReference type="Pfam" id="PF13505">
    <property type="entry name" value="OMP_b-brl"/>
    <property type="match status" value="1"/>
</dbReference>
<organism evidence="4 5">
    <name type="scientific">Psychromonas marina</name>
    <dbReference type="NCBI Taxonomy" id="88364"/>
    <lineage>
        <taxon>Bacteria</taxon>
        <taxon>Pseudomonadati</taxon>
        <taxon>Pseudomonadota</taxon>
        <taxon>Gammaproteobacteria</taxon>
        <taxon>Alteromonadales</taxon>
        <taxon>Psychromonadaceae</taxon>
        <taxon>Psychromonas</taxon>
    </lineage>
</organism>
<proteinExistence type="predicted"/>
<dbReference type="InterPro" id="IPR025079">
    <property type="entry name" value="DUF3943"/>
</dbReference>
<comment type="caution">
    <text evidence="4">The sequence shown here is derived from an EMBL/GenBank/DDBJ whole genome shotgun (WGS) entry which is preliminary data.</text>
</comment>
<evidence type="ECO:0000259" key="3">
    <source>
        <dbReference type="Pfam" id="PF13505"/>
    </source>
</evidence>
<dbReference type="EMBL" id="BSPQ01000010">
    <property type="protein sequence ID" value="GLS91138.1"/>
    <property type="molecule type" value="Genomic_DNA"/>
</dbReference>
<keyword evidence="5" id="KW-1185">Reference proteome</keyword>
<dbReference type="InterPro" id="IPR011250">
    <property type="entry name" value="OMP/PagP_B-barrel"/>
</dbReference>
<name>A0ABQ6E1V3_9GAMM</name>
<accession>A0ABQ6E1V3</accession>
<evidence type="ECO:0008006" key="6">
    <source>
        <dbReference type="Google" id="ProtNLM"/>
    </source>
</evidence>
<evidence type="ECO:0000256" key="1">
    <source>
        <dbReference type="ARBA" id="ARBA00022729"/>
    </source>
</evidence>
<dbReference type="RefSeq" id="WP_284204263.1">
    <property type="nucleotide sequence ID" value="NZ_BSPQ01000010.1"/>
</dbReference>
<gene>
    <name evidence="4" type="ORF">GCM10007916_22070</name>
</gene>
<dbReference type="Proteomes" id="UP001157353">
    <property type="component" value="Unassembled WGS sequence"/>
</dbReference>
<dbReference type="Pfam" id="PF13084">
    <property type="entry name" value="DUF3943"/>
    <property type="match status" value="1"/>
</dbReference>